<dbReference type="Pfam" id="PF02348">
    <property type="entry name" value="CTP_transf_3"/>
    <property type="match status" value="1"/>
</dbReference>
<keyword evidence="1" id="KW-0548">Nucleotidyltransferase</keyword>
<protein>
    <submittedName>
        <fullName evidence="1">CMP-N,N'-diacetyllegionaminic acid synthase</fullName>
        <ecNumber evidence="1">2.7.7.82</ecNumber>
    </submittedName>
</protein>
<dbReference type="CDD" id="cd02513">
    <property type="entry name" value="CMP-NeuAc_Synthase"/>
    <property type="match status" value="1"/>
</dbReference>
<dbReference type="PANTHER" id="PTHR21485:SF6">
    <property type="entry name" value="N-ACYLNEURAMINATE CYTIDYLYLTRANSFERASE-RELATED"/>
    <property type="match status" value="1"/>
</dbReference>
<dbReference type="RefSeq" id="WP_103240211.1">
    <property type="nucleotide sequence ID" value="NZ_JANJZD010000013.1"/>
</dbReference>
<sequence length="248" mass="28672">MRILFTICGRAGSKGIRNKNIKLFVGKPLPYYTLSAIDLYLEKHGENECDIVVNSDSQELLSMMSSNGIRPVELIERNRELGGDTISKIDVMHNCLDIMQSRKKYEYDTVVDLDITSPLRRIIDIENLIETHIRTGADVTTSVVVARRNPYFNQLKRTEKGFRKVCASNFTARQQAPDIYDMNASLYAYCPEYLRSGRQVLDGYVEVIEMYDTGILDLDHENDLELMEVIAEYLFKHKDEFREIYENC</sequence>
<dbReference type="InterPro" id="IPR029044">
    <property type="entry name" value="Nucleotide-diphossugar_trans"/>
</dbReference>
<dbReference type="OrthoDB" id="9805604at2"/>
<dbReference type="SUPFAM" id="SSF53448">
    <property type="entry name" value="Nucleotide-diphospho-sugar transferases"/>
    <property type="match status" value="1"/>
</dbReference>
<evidence type="ECO:0000313" key="2">
    <source>
        <dbReference type="Proteomes" id="UP000236311"/>
    </source>
</evidence>
<dbReference type="EC" id="2.7.7.82" evidence="1"/>
<keyword evidence="2" id="KW-1185">Reference proteome</keyword>
<dbReference type="InterPro" id="IPR050793">
    <property type="entry name" value="CMP-NeuNAc_synthase"/>
</dbReference>
<organism evidence="1 2">
    <name type="scientific">Acetatifactor muris</name>
    <dbReference type="NCBI Taxonomy" id="879566"/>
    <lineage>
        <taxon>Bacteria</taxon>
        <taxon>Bacillati</taxon>
        <taxon>Bacillota</taxon>
        <taxon>Clostridia</taxon>
        <taxon>Lachnospirales</taxon>
        <taxon>Lachnospiraceae</taxon>
        <taxon>Acetatifactor</taxon>
    </lineage>
</organism>
<keyword evidence="1" id="KW-0808">Transferase</keyword>
<dbReference type="AlphaFoldDB" id="A0A2K4ZIB2"/>
<name>A0A2K4ZIB2_9FIRM</name>
<evidence type="ECO:0000313" key="1">
    <source>
        <dbReference type="EMBL" id="SOY30146.1"/>
    </source>
</evidence>
<dbReference type="Gene3D" id="3.90.550.10">
    <property type="entry name" value="Spore Coat Polysaccharide Biosynthesis Protein SpsA, Chain A"/>
    <property type="match status" value="1"/>
</dbReference>
<dbReference type="GO" id="GO:0008781">
    <property type="term" value="F:N-acylneuraminate cytidylyltransferase activity"/>
    <property type="evidence" value="ECO:0007669"/>
    <property type="project" value="TreeGrafter"/>
</dbReference>
<reference evidence="1 2" key="1">
    <citation type="submission" date="2018-01" db="EMBL/GenBank/DDBJ databases">
        <authorList>
            <person name="Gaut B.S."/>
            <person name="Morton B.R."/>
            <person name="Clegg M.T."/>
            <person name="Duvall M.R."/>
        </authorList>
    </citation>
    <scope>NUCLEOTIDE SEQUENCE [LARGE SCALE GENOMIC DNA]</scope>
    <source>
        <strain evidence="1">GP69</strain>
    </source>
</reference>
<dbReference type="InterPro" id="IPR003329">
    <property type="entry name" value="Cytidylyl_trans"/>
</dbReference>
<proteinExistence type="predicted"/>
<dbReference type="PANTHER" id="PTHR21485">
    <property type="entry name" value="HAD SUPERFAMILY MEMBERS CMAS AND KDSC"/>
    <property type="match status" value="1"/>
</dbReference>
<accession>A0A2K4ZIB2</accession>
<dbReference type="EMBL" id="OFSM01000014">
    <property type="protein sequence ID" value="SOY30146.1"/>
    <property type="molecule type" value="Genomic_DNA"/>
</dbReference>
<gene>
    <name evidence="1" type="primary">legF</name>
    <name evidence="1" type="ORF">AMURIS_02869</name>
</gene>
<dbReference type="Proteomes" id="UP000236311">
    <property type="component" value="Unassembled WGS sequence"/>
</dbReference>